<feature type="region of interest" description="Disordered" evidence="1">
    <location>
        <begin position="274"/>
        <end position="305"/>
    </location>
</feature>
<reference evidence="2" key="1">
    <citation type="submission" date="2024-05" db="EMBL/GenBank/DDBJ databases">
        <title>Planctomycetes of the genus Singulisphaera possess chitinolytic capabilities.</title>
        <authorList>
            <person name="Ivanova A."/>
        </authorList>
    </citation>
    <scope>NUCLEOTIDE SEQUENCE</scope>
    <source>
        <strain evidence="2">Ch08T</strain>
    </source>
</reference>
<gene>
    <name evidence="2" type="ORF">V5E97_34755</name>
</gene>
<evidence type="ECO:0000256" key="1">
    <source>
        <dbReference type="SAM" id="MobiDB-lite"/>
    </source>
</evidence>
<dbReference type="Pfam" id="PF13432">
    <property type="entry name" value="TPR_16"/>
    <property type="match status" value="2"/>
</dbReference>
<evidence type="ECO:0000313" key="2">
    <source>
        <dbReference type="EMBL" id="XBH03428.1"/>
    </source>
</evidence>
<sequence length="386" mass="41326">MGGVDPGYGVGPPAYNNWRGAYWGNHQGWANGYWHGYHNTNNWGWGRFAAGTAVGLSAWALGSSFYNWGYSGGYSNPYYGEAVVAQPIVIEQMVAGEPQTLSVPPLAYDYSQPIDTQSTPPPADVADPAMANFESARVAFRSGDFAGALRLTDEALKVLPNDATLHEFRGLVLFAVGKYDLAAGPLYAVLAVGPGWDWTTMIGLYPSADVYTAQLRALETYIKANPTSTAGRFVVAYHYLTQGHMDAAVAQLKEVVALAPQDTLSAQLVKQFAKPGTEPATPTPPPTAETTVKPGRLPGNWTAQPSKDTTIRLNVANDGAFTWTVDSKGKPQQLAGKWTLGDDVLTFAQSGEGGALAGRIVWQADDKWNFRVFGSGSGDPGLTFTH</sequence>
<protein>
    <submittedName>
        <fullName evidence="2">Tetratricopeptide repeat protein</fullName>
    </submittedName>
</protein>
<name>A0AAU7CDB3_9BACT</name>
<organism evidence="2">
    <name type="scientific">Singulisphaera sp. Ch08</name>
    <dbReference type="NCBI Taxonomy" id="3120278"/>
    <lineage>
        <taxon>Bacteria</taxon>
        <taxon>Pseudomonadati</taxon>
        <taxon>Planctomycetota</taxon>
        <taxon>Planctomycetia</taxon>
        <taxon>Isosphaerales</taxon>
        <taxon>Isosphaeraceae</taxon>
        <taxon>Singulisphaera</taxon>
    </lineage>
</organism>
<accession>A0AAU7CDB3</accession>
<dbReference type="EMBL" id="CP155447">
    <property type="protein sequence ID" value="XBH03428.1"/>
    <property type="molecule type" value="Genomic_DNA"/>
</dbReference>
<dbReference type="Gene3D" id="1.25.40.10">
    <property type="entry name" value="Tetratricopeptide repeat domain"/>
    <property type="match status" value="1"/>
</dbReference>
<proteinExistence type="predicted"/>
<dbReference type="InterPro" id="IPR011990">
    <property type="entry name" value="TPR-like_helical_dom_sf"/>
</dbReference>
<dbReference type="SUPFAM" id="SSF48452">
    <property type="entry name" value="TPR-like"/>
    <property type="match status" value="1"/>
</dbReference>
<dbReference type="AlphaFoldDB" id="A0AAU7CDB3"/>
<dbReference type="RefSeq" id="WP_406696162.1">
    <property type="nucleotide sequence ID" value="NZ_CP155447.1"/>
</dbReference>